<protein>
    <submittedName>
        <fullName evidence="8">DEAD/DEAH box helicase</fullName>
    </submittedName>
</protein>
<dbReference type="PROSITE" id="PS51194">
    <property type="entry name" value="HELICASE_CTER"/>
    <property type="match status" value="1"/>
</dbReference>
<evidence type="ECO:0000313" key="8">
    <source>
        <dbReference type="EMBL" id="MFB9684565.1"/>
    </source>
</evidence>
<evidence type="ECO:0000313" key="9">
    <source>
        <dbReference type="Proteomes" id="UP001589535"/>
    </source>
</evidence>
<dbReference type="InterPro" id="IPR011545">
    <property type="entry name" value="DEAD/DEAH_box_helicase_dom"/>
</dbReference>
<dbReference type="SMART" id="SM00490">
    <property type="entry name" value="HELICc"/>
    <property type="match status" value="1"/>
</dbReference>
<dbReference type="PANTHER" id="PTHR47961">
    <property type="entry name" value="DNA POLYMERASE THETA, PUTATIVE (AFU_ORTHOLOGUE AFUA_1G05260)-RELATED"/>
    <property type="match status" value="1"/>
</dbReference>
<evidence type="ECO:0000256" key="3">
    <source>
        <dbReference type="ARBA" id="ARBA00022806"/>
    </source>
</evidence>
<dbReference type="InterPro" id="IPR001650">
    <property type="entry name" value="Helicase_C-like"/>
</dbReference>
<feature type="region of interest" description="Disordered" evidence="5">
    <location>
        <begin position="1"/>
        <end position="26"/>
    </location>
</feature>
<dbReference type="PROSITE" id="PS51192">
    <property type="entry name" value="HELICASE_ATP_BIND_1"/>
    <property type="match status" value="1"/>
</dbReference>
<evidence type="ECO:0000259" key="6">
    <source>
        <dbReference type="PROSITE" id="PS51192"/>
    </source>
</evidence>
<proteinExistence type="predicted"/>
<dbReference type="EMBL" id="JBHMBK010000005">
    <property type="protein sequence ID" value="MFB9684565.1"/>
    <property type="molecule type" value="Genomic_DNA"/>
</dbReference>
<dbReference type="CDD" id="cd17921">
    <property type="entry name" value="DEXHc_Ski2"/>
    <property type="match status" value="1"/>
</dbReference>
<dbReference type="RefSeq" id="WP_378191467.1">
    <property type="nucleotide sequence ID" value="NZ_JBHMBK010000005.1"/>
</dbReference>
<keyword evidence="1" id="KW-0547">Nucleotide-binding</keyword>
<dbReference type="Pfam" id="PF00270">
    <property type="entry name" value="DEAD"/>
    <property type="match status" value="1"/>
</dbReference>
<evidence type="ECO:0000256" key="5">
    <source>
        <dbReference type="SAM" id="MobiDB-lite"/>
    </source>
</evidence>
<dbReference type="InterPro" id="IPR014001">
    <property type="entry name" value="Helicase_ATP-bd"/>
</dbReference>
<dbReference type="InterPro" id="IPR036390">
    <property type="entry name" value="WH_DNA-bd_sf"/>
</dbReference>
<dbReference type="InterPro" id="IPR027417">
    <property type="entry name" value="P-loop_NTPase"/>
</dbReference>
<dbReference type="SUPFAM" id="SSF46785">
    <property type="entry name" value="Winged helix' DNA-binding domain"/>
    <property type="match status" value="1"/>
</dbReference>
<gene>
    <name evidence="8" type="ORF">ACFFTO_10270</name>
</gene>
<keyword evidence="4" id="KW-0067">ATP-binding</keyword>
<dbReference type="Pfam" id="PF00271">
    <property type="entry name" value="Helicase_C"/>
    <property type="match status" value="1"/>
</dbReference>
<comment type="caution">
    <text evidence="8">The sequence shown here is derived from an EMBL/GenBank/DDBJ whole genome shotgun (WGS) entry which is preliminary data.</text>
</comment>
<evidence type="ECO:0000256" key="2">
    <source>
        <dbReference type="ARBA" id="ARBA00022801"/>
    </source>
</evidence>
<evidence type="ECO:0000256" key="4">
    <source>
        <dbReference type="ARBA" id="ARBA00022840"/>
    </source>
</evidence>
<keyword evidence="3 8" id="KW-0347">Helicase</keyword>
<feature type="domain" description="Helicase ATP-binding" evidence="6">
    <location>
        <begin position="428"/>
        <end position="597"/>
    </location>
</feature>
<dbReference type="SMART" id="SM00487">
    <property type="entry name" value="DEXDc"/>
    <property type="match status" value="1"/>
</dbReference>
<organism evidence="8 9">
    <name type="scientific">Amycolatopsis plumensis</name>
    <dbReference type="NCBI Taxonomy" id="236508"/>
    <lineage>
        <taxon>Bacteria</taxon>
        <taxon>Bacillati</taxon>
        <taxon>Actinomycetota</taxon>
        <taxon>Actinomycetes</taxon>
        <taxon>Pseudonocardiales</taxon>
        <taxon>Pseudonocardiaceae</taxon>
        <taxon>Amycolatopsis</taxon>
    </lineage>
</organism>
<name>A0ABV5U2C9_9PSEU</name>
<dbReference type="PANTHER" id="PTHR47961:SF6">
    <property type="entry name" value="DNA-DIRECTED DNA POLYMERASE"/>
    <property type="match status" value="1"/>
</dbReference>
<dbReference type="Proteomes" id="UP001589535">
    <property type="component" value="Unassembled WGS sequence"/>
</dbReference>
<dbReference type="GO" id="GO:0004386">
    <property type="term" value="F:helicase activity"/>
    <property type="evidence" value="ECO:0007669"/>
    <property type="project" value="UniProtKB-KW"/>
</dbReference>
<reference evidence="8 9" key="1">
    <citation type="submission" date="2024-09" db="EMBL/GenBank/DDBJ databases">
        <authorList>
            <person name="Sun Q."/>
            <person name="Mori K."/>
        </authorList>
    </citation>
    <scope>NUCLEOTIDE SEQUENCE [LARGE SCALE GENOMIC DNA]</scope>
    <source>
        <strain evidence="8 9">JCM 13852</strain>
    </source>
</reference>
<evidence type="ECO:0000259" key="7">
    <source>
        <dbReference type="PROSITE" id="PS51194"/>
    </source>
</evidence>
<feature type="domain" description="Helicase C-terminal" evidence="7">
    <location>
        <begin position="626"/>
        <end position="802"/>
    </location>
</feature>
<keyword evidence="9" id="KW-1185">Reference proteome</keyword>
<dbReference type="Gene3D" id="3.40.50.300">
    <property type="entry name" value="P-loop containing nucleotide triphosphate hydrolases"/>
    <property type="match status" value="2"/>
</dbReference>
<keyword evidence="2" id="KW-0378">Hydrolase</keyword>
<accession>A0ABV5U2C9</accession>
<evidence type="ECO:0000256" key="1">
    <source>
        <dbReference type="ARBA" id="ARBA00022741"/>
    </source>
</evidence>
<sequence>MFGRRKPKGEEKKPADAPSWPSESASDSTITGIALARWQVFVPPGTGRFAEGGWSYERAVEHPCPGCGGTLHTLRKPYRSAGKDFRYIAIVCPACRTVGDLAGLGLKRYDQLLTAPAPPPPPAPPDTTVEGVVRQRWGVRVNATERWFDQPGWFYEAESPRSCPACAQPLHALRKVYDGPNVKPGKKAGHLIAVVCPACPAAYRLRDLELRTYAQLMTPPEAPPRREFDLDCDVPPGEFRIRAIETHEVGAYVEALLNQPGARIIAHGGPAIDPREVEPRLLHWVKTTDPHLAVPRHAPEVDVRVLLPLAPEFAPLRTALDDAGVPCRQVRYWLEDEVVSSVGAVGELALLRATTKLVPLGGQAAAEDVRDGFAATAARDAFDLIWEAHADARTTAWTPVDAGTLVPAEWLDYLPFPTFNPAQAEAAPVLAGSDEHLVVTAPTGAGKTVIGMLAVVKALRGQGRKAAWLVPQRSLTDELERELASWQELGLHVERLSGEHVTDLRKIREADLWIATTEKFESLCRTASMREALAQVACLVVDEIHLLGDPMRGPLLEALLARVRGDGSPVRIVGLSATVSNAADIASWLGARLVTVSWRPSRLTWQLPVIAGSGSRSVEHAARIGKVVELTEAITRDAGSVLVFCGSKRNVRATALAIATARGADVHGVDADDLDRLERVCTAVRVGIHYKDWDHKAAAERGFRHRDLDVLVATTTVAAGVNLPARAVVVRDTQLGTTSMGVATVQQMFGRAGRIGAGETEGWAYLVTTEGERPKWQQALVDGYTVRSHIEGSLPDHLLAEAAQDRIHSVADAEHWWVRTLANHQGAQNVGPVHEALDLLVTEGYLTEVRQDDDSVLLAVTELGKLTTRLMVSVQVGIDLHAELAKQDVPGDPEQAESLLTRAIATEVPQFAEAPVADELRPHVARLQRAGGRPELIDKLPPQPGLVPLTACDPGDLAQVAFLLVARTPSAFARPRRTVAGVPMASLVPILAEAPRYFGWLAEQGRLGTVHPWVAVTAADLGRRIRWRAAAPPRGAGRLLWMCEQMATREHADRLVPRMYRAAAARWPAPDWPLGGQPADCRLDRADYLALLRDRATGTEITDDGTGRLAITSPPGARAFVWAGPEFASATGDRAEYPEAAGSRGVAVFTRRGDYHCHGWAAVYNGTPGGG</sequence>
<dbReference type="SUPFAM" id="SSF52540">
    <property type="entry name" value="P-loop containing nucleoside triphosphate hydrolases"/>
    <property type="match status" value="1"/>
</dbReference>
<dbReference type="InterPro" id="IPR050474">
    <property type="entry name" value="Hel308_SKI2-like"/>
</dbReference>